<protein>
    <submittedName>
        <fullName evidence="1">Late control protein D</fullName>
    </submittedName>
</protein>
<accession>A0A6L7FYK3</accession>
<dbReference type="Proteomes" id="UP000477911">
    <property type="component" value="Unassembled WGS sequence"/>
</dbReference>
<dbReference type="Gene3D" id="3.55.50.10">
    <property type="entry name" value="Baseplate protein-like domains"/>
    <property type="match status" value="1"/>
</dbReference>
<organism evidence="1 2">
    <name type="scientific">Pseudooceanicola albus</name>
    <dbReference type="NCBI Taxonomy" id="2692189"/>
    <lineage>
        <taxon>Bacteria</taxon>
        <taxon>Pseudomonadati</taxon>
        <taxon>Pseudomonadota</taxon>
        <taxon>Alphaproteobacteria</taxon>
        <taxon>Rhodobacterales</taxon>
        <taxon>Paracoccaceae</taxon>
        <taxon>Pseudooceanicola</taxon>
    </lineage>
</organism>
<proteinExistence type="predicted"/>
<keyword evidence="2" id="KW-1185">Reference proteome</keyword>
<dbReference type="SUPFAM" id="SSF69279">
    <property type="entry name" value="Phage tail proteins"/>
    <property type="match status" value="1"/>
</dbReference>
<dbReference type="EMBL" id="WUMU01000001">
    <property type="protein sequence ID" value="MXN16338.1"/>
    <property type="molecule type" value="Genomic_DNA"/>
</dbReference>
<evidence type="ECO:0000313" key="1">
    <source>
        <dbReference type="EMBL" id="MXN16338.1"/>
    </source>
</evidence>
<comment type="caution">
    <text evidence="1">The sequence shown here is derived from an EMBL/GenBank/DDBJ whole genome shotgun (WGS) entry which is preliminary data.</text>
</comment>
<dbReference type="RefSeq" id="WP_160890882.1">
    <property type="nucleotide sequence ID" value="NZ_WUMU01000001.1"/>
</dbReference>
<gene>
    <name evidence="1" type="ORF">GR170_00710</name>
</gene>
<reference evidence="1 2" key="1">
    <citation type="submission" date="2019-12" db="EMBL/GenBank/DDBJ databases">
        <authorList>
            <person name="Li M."/>
        </authorList>
    </citation>
    <scope>NUCLEOTIDE SEQUENCE [LARGE SCALE GENOMIC DNA]</scope>
    <source>
        <strain evidence="1 2">GBMRC 2024</strain>
    </source>
</reference>
<name>A0A6L7FYK3_9RHOB</name>
<evidence type="ECO:0000313" key="2">
    <source>
        <dbReference type="Proteomes" id="UP000477911"/>
    </source>
</evidence>
<dbReference type="Pfam" id="PF05954">
    <property type="entry name" value="Phage_GPD"/>
    <property type="match status" value="1"/>
</dbReference>
<dbReference type="AlphaFoldDB" id="A0A6L7FYK3"/>
<sequence>MALHPSVRVSVDGTPVSGLFFERLMSLTITDREGIRSDSLDLVFSDGAPHLDPPRRGAVVAVSIDTGAGVGFAGSYIVDRVEMTCFPFTLSVRGHSADYRSDMKTNKTRHWDGASVRQIVEDIAADYGLTTKIADAVSDHVYDWIGQQDETDLAFLERLAERHGALFTIKAGKLLWLRRGAGETADGTGMTAVQILPGVILQGSCRVSIEDGDRFATVKAYWQDRSGARRQSVVVEADPEASGEHVLRSPFGTEAEARRAAEAAAREMVRGLVQMSCVIEGNPALMAGQPVVFAGVRSWIDGQEFILETVQHSFGKSGGLRTSLSGKLRAE</sequence>